<feature type="compositionally biased region" description="Low complexity" evidence="1">
    <location>
        <begin position="378"/>
        <end position="394"/>
    </location>
</feature>
<dbReference type="SUPFAM" id="SSF48576">
    <property type="entry name" value="Terpenoid synthases"/>
    <property type="match status" value="1"/>
</dbReference>
<sequence length="409" mass="46388">MNPKPTSSTMHTSSYAVDIQHHDTEGLAHGFQLRRHNNESEADEGSREARTDWVDNVGPIDVAGCCNPYSGHFAALTLPTCLPERLRIISYIFEYAFLHDGVMESATKAIEQQQQQQATDNDFATRSFDPATKAKAGSKKMQAKMVQGLTAIDPACAQVCIEAWKEMVNTTSRRDKDKPFTSMDEYLEYRIIDTGAPFVDKHMCFGMGIILDDNEIEQVREIAHAAYAALGLCNDYFSFDVEYNDFKRSNKKAMTNIVWLFMHWHGVDITEAKRLARTETRLYELKFLRLQQEADHTLSLKLRHYVQGLAYQIAGNAAWSTDNPRYHLDRDIYQDDMTDFDRSLACYHCSSKPAQSESGHKKQFSTDDTTAASSVHTRSSGTSPSRHSSRSSVSDDQDFQEVQVQKEED</sequence>
<keyword evidence="3" id="KW-1185">Reference proteome</keyword>
<reference evidence="2 3" key="1">
    <citation type="submission" date="2023-08" db="EMBL/GenBank/DDBJ databases">
        <title>Black Yeasts Isolated from many extreme environments.</title>
        <authorList>
            <person name="Coleine C."/>
            <person name="Stajich J.E."/>
            <person name="Selbmann L."/>
        </authorList>
    </citation>
    <scope>NUCLEOTIDE SEQUENCE [LARGE SCALE GENOMIC DNA]</scope>
    <source>
        <strain evidence="2 3">CCFEE 5910</strain>
    </source>
</reference>
<evidence type="ECO:0000313" key="2">
    <source>
        <dbReference type="EMBL" id="KAK5084535.1"/>
    </source>
</evidence>
<evidence type="ECO:0000313" key="3">
    <source>
        <dbReference type="Proteomes" id="UP001309876"/>
    </source>
</evidence>
<dbReference type="EMBL" id="JAVRRJ010000005">
    <property type="protein sequence ID" value="KAK5084535.1"/>
    <property type="molecule type" value="Genomic_DNA"/>
</dbReference>
<dbReference type="Gene3D" id="1.10.600.10">
    <property type="entry name" value="Farnesyl Diphosphate Synthase"/>
    <property type="match status" value="1"/>
</dbReference>
<feature type="region of interest" description="Disordered" evidence="1">
    <location>
        <begin position="351"/>
        <end position="409"/>
    </location>
</feature>
<dbReference type="Pfam" id="PF19086">
    <property type="entry name" value="Terpene_syn_C_2"/>
    <property type="match status" value="1"/>
</dbReference>
<evidence type="ECO:0000256" key="1">
    <source>
        <dbReference type="SAM" id="MobiDB-lite"/>
    </source>
</evidence>
<name>A0AAN7SYF3_9EURO</name>
<organism evidence="2 3">
    <name type="scientific">Lithohypha guttulata</name>
    <dbReference type="NCBI Taxonomy" id="1690604"/>
    <lineage>
        <taxon>Eukaryota</taxon>
        <taxon>Fungi</taxon>
        <taxon>Dikarya</taxon>
        <taxon>Ascomycota</taxon>
        <taxon>Pezizomycotina</taxon>
        <taxon>Eurotiomycetes</taxon>
        <taxon>Chaetothyriomycetidae</taxon>
        <taxon>Chaetothyriales</taxon>
        <taxon>Trichomeriaceae</taxon>
        <taxon>Lithohypha</taxon>
    </lineage>
</organism>
<dbReference type="AlphaFoldDB" id="A0AAN7SYF3"/>
<dbReference type="InterPro" id="IPR008949">
    <property type="entry name" value="Isoprenoid_synthase_dom_sf"/>
</dbReference>
<dbReference type="Proteomes" id="UP001309876">
    <property type="component" value="Unassembled WGS sequence"/>
</dbReference>
<comment type="caution">
    <text evidence="2">The sequence shown here is derived from an EMBL/GenBank/DDBJ whole genome shotgun (WGS) entry which is preliminary data.</text>
</comment>
<gene>
    <name evidence="2" type="ORF">LTR05_005613</name>
</gene>
<feature type="compositionally biased region" description="Polar residues" evidence="1">
    <location>
        <begin position="366"/>
        <end position="377"/>
    </location>
</feature>
<proteinExistence type="predicted"/>
<evidence type="ECO:0008006" key="4">
    <source>
        <dbReference type="Google" id="ProtNLM"/>
    </source>
</evidence>
<accession>A0AAN7SYF3</accession>
<protein>
    <recommendedName>
        <fullName evidence="4">Terpenoid synthase</fullName>
    </recommendedName>
</protein>